<evidence type="ECO:0000256" key="9">
    <source>
        <dbReference type="ARBA" id="ARBA00022691"/>
    </source>
</evidence>
<feature type="compositionally biased region" description="Acidic residues" evidence="23">
    <location>
        <begin position="48"/>
        <end position="61"/>
    </location>
</feature>
<comment type="subcellular location">
    <subcellularLocation>
        <location evidence="2">Cytoplasm</location>
    </subcellularLocation>
    <subcellularLocation>
        <location evidence="1">Nucleus</location>
        <location evidence="1">Cajal body</location>
    </subcellularLocation>
    <subcellularLocation>
        <location evidence="3">Nucleus</location>
        <location evidence="3">Nucleolus</location>
    </subcellularLocation>
</comment>
<evidence type="ECO:0000256" key="6">
    <source>
        <dbReference type="ARBA" id="ARBA00022553"/>
    </source>
</evidence>
<feature type="compositionally biased region" description="Acidic residues" evidence="23">
    <location>
        <begin position="517"/>
        <end position="526"/>
    </location>
</feature>
<feature type="region of interest" description="Disordered" evidence="23">
    <location>
        <begin position="515"/>
        <end position="534"/>
    </location>
</feature>
<keyword evidence="25" id="KW-1185">Reference proteome</keyword>
<evidence type="ECO:0000256" key="1">
    <source>
        <dbReference type="ARBA" id="ARBA00004408"/>
    </source>
</evidence>
<reference evidence="24 25" key="1">
    <citation type="submission" date="2019-01" db="EMBL/GenBank/DDBJ databases">
        <title>A draft genome assembly of the solar-powered sea slug Elysia chlorotica.</title>
        <authorList>
            <person name="Cai H."/>
            <person name="Li Q."/>
            <person name="Fang X."/>
            <person name="Li J."/>
            <person name="Curtis N.E."/>
            <person name="Altenburger A."/>
            <person name="Shibata T."/>
            <person name="Feng M."/>
            <person name="Maeda T."/>
            <person name="Schwartz J.A."/>
            <person name="Shigenobu S."/>
            <person name="Lundholm N."/>
            <person name="Nishiyama T."/>
            <person name="Yang H."/>
            <person name="Hasebe M."/>
            <person name="Li S."/>
            <person name="Pierce S.K."/>
            <person name="Wang J."/>
        </authorList>
    </citation>
    <scope>NUCLEOTIDE SEQUENCE [LARGE SCALE GENOMIC DNA]</scope>
    <source>
        <strain evidence="24">EC2010</strain>
        <tissue evidence="24">Whole organism of an adult</tissue>
    </source>
</reference>
<evidence type="ECO:0000256" key="16">
    <source>
        <dbReference type="ARBA" id="ARBA00048763"/>
    </source>
</evidence>
<evidence type="ECO:0000256" key="3">
    <source>
        <dbReference type="ARBA" id="ARBA00004604"/>
    </source>
</evidence>
<dbReference type="GO" id="GO:0015030">
    <property type="term" value="C:Cajal body"/>
    <property type="evidence" value="ECO:0007669"/>
    <property type="project" value="UniProtKB-SubCell"/>
</dbReference>
<dbReference type="Proteomes" id="UP000271974">
    <property type="component" value="Unassembled WGS sequence"/>
</dbReference>
<dbReference type="EMBL" id="RQTK01000035">
    <property type="protein sequence ID" value="RUS90338.1"/>
    <property type="molecule type" value="Genomic_DNA"/>
</dbReference>
<evidence type="ECO:0000256" key="21">
    <source>
        <dbReference type="ARBA" id="ARBA00079339"/>
    </source>
</evidence>
<evidence type="ECO:0000256" key="17">
    <source>
        <dbReference type="ARBA" id="ARBA00049075"/>
    </source>
</evidence>
<comment type="function">
    <text evidence="19">Catalyzes the 2 serial methylation steps for the conversion of the 7-monomethylguanosine (m(7)G) caps of snRNAs and snoRNAs to a 2,2,7-trimethylguanosine (m(2,2,7)G) cap structure. The enzyme is specific for guanine, and N7 methylation must precede N2 methylation. Hypermethylation of the m7G cap of U snRNAs leads to their concentration in nuclear foci, their colocalization with coilin and the formation of canonical Cajal bodies (CBs). Plays a role in transcriptional regulation.</text>
</comment>
<feature type="compositionally biased region" description="Polar residues" evidence="23">
    <location>
        <begin position="313"/>
        <end position="328"/>
    </location>
</feature>
<evidence type="ECO:0000256" key="10">
    <source>
        <dbReference type="ARBA" id="ARBA00023015"/>
    </source>
</evidence>
<feature type="compositionally biased region" description="Polar residues" evidence="23">
    <location>
        <begin position="358"/>
        <end position="386"/>
    </location>
</feature>
<dbReference type="Gene3D" id="3.40.50.150">
    <property type="entry name" value="Vaccinia Virus protein VP39"/>
    <property type="match status" value="1"/>
</dbReference>
<feature type="region of interest" description="Disordered" evidence="23">
    <location>
        <begin position="48"/>
        <end position="90"/>
    </location>
</feature>
<evidence type="ECO:0000256" key="20">
    <source>
        <dbReference type="ARBA" id="ARBA00064494"/>
    </source>
</evidence>
<dbReference type="GO" id="GO:0071164">
    <property type="term" value="F:RNA cap trimethylguanosine synthase activity"/>
    <property type="evidence" value="ECO:0007669"/>
    <property type="project" value="TreeGrafter"/>
</dbReference>
<comment type="catalytic activity">
    <reaction evidence="17">
        <text>a 5'-end (N(7)-methyl 5'-triphosphoguanosine)-ribonucleoside in snRNA + S-adenosyl-L-methionine = a 5'-end (N(2),N(7)-dimethyl 5'-triphosphoguanosine)-ribonucleoside in snRNA + S-adenosyl-L-homocysteine + H(+)</text>
        <dbReference type="Rhea" id="RHEA:78471"/>
        <dbReference type="Rhea" id="RHEA-COMP:19085"/>
        <dbReference type="Rhea" id="RHEA-COMP:19087"/>
        <dbReference type="ChEBI" id="CHEBI:15378"/>
        <dbReference type="ChEBI" id="CHEBI:57856"/>
        <dbReference type="ChEBI" id="CHEBI:59789"/>
        <dbReference type="ChEBI" id="CHEBI:156461"/>
        <dbReference type="ChEBI" id="CHEBI:172880"/>
    </reaction>
    <physiologicalReaction direction="left-to-right" evidence="17">
        <dbReference type="Rhea" id="RHEA:78472"/>
    </physiologicalReaction>
</comment>
<evidence type="ECO:0000256" key="5">
    <source>
        <dbReference type="ARBA" id="ARBA00022490"/>
    </source>
</evidence>
<protein>
    <recommendedName>
        <fullName evidence="4">Trimethylguanosine synthase</fullName>
    </recommendedName>
    <alternativeName>
        <fullName evidence="18">Cap-specific guanine-N(2) methyltransferase</fullName>
    </alternativeName>
    <alternativeName>
        <fullName evidence="21">Nuclear receptor coactivator 6-interacting protein</fullName>
    </alternativeName>
    <alternativeName>
        <fullName evidence="22">PRIP-interacting protein with methyltransferase motif</fullName>
    </alternativeName>
</protein>
<dbReference type="CDD" id="cd02440">
    <property type="entry name" value="AdoMet_MTases"/>
    <property type="match status" value="1"/>
</dbReference>
<keyword evidence="8" id="KW-0808">Transferase</keyword>
<keyword evidence="11" id="KW-0804">Transcription</keyword>
<evidence type="ECO:0000256" key="19">
    <source>
        <dbReference type="ARBA" id="ARBA00057179"/>
    </source>
</evidence>
<feature type="region of interest" description="Disordered" evidence="23">
    <location>
        <begin position="306"/>
        <end position="430"/>
    </location>
</feature>
<keyword evidence="12" id="KW-0539">Nucleus</keyword>
<dbReference type="InterPro" id="IPR029063">
    <property type="entry name" value="SAM-dependent_MTases_sf"/>
</dbReference>
<feature type="region of interest" description="Disordered" evidence="23">
    <location>
        <begin position="120"/>
        <end position="144"/>
    </location>
</feature>
<keyword evidence="10" id="KW-0805">Transcription regulation</keyword>
<dbReference type="SUPFAM" id="SSF53335">
    <property type="entry name" value="S-adenosyl-L-methionine-dependent methyltransferases"/>
    <property type="match status" value="1"/>
</dbReference>
<evidence type="ECO:0000256" key="15">
    <source>
        <dbReference type="ARBA" id="ARBA00048740"/>
    </source>
</evidence>
<evidence type="ECO:0000313" key="24">
    <source>
        <dbReference type="EMBL" id="RUS90338.1"/>
    </source>
</evidence>
<dbReference type="AlphaFoldDB" id="A0A3S1BSB9"/>
<feature type="region of interest" description="Disordered" evidence="23">
    <location>
        <begin position="589"/>
        <end position="612"/>
    </location>
</feature>
<feature type="region of interest" description="Disordered" evidence="23">
    <location>
        <begin position="636"/>
        <end position="682"/>
    </location>
</feature>
<keyword evidence="9" id="KW-0949">S-adenosyl-L-methionine</keyword>
<evidence type="ECO:0000256" key="18">
    <source>
        <dbReference type="ARBA" id="ARBA00049790"/>
    </source>
</evidence>
<comment type="catalytic activity">
    <reaction evidence="15">
        <text>a 5'-end (N(7)-methyl 5'-triphosphoguanosine)-ribonucleoside in snoRNA + S-adenosyl-L-methionine = a 5'-end (N(2),N(7)-dimethyl 5'-triphosphoguanosine)-ribonucleoside in snoRNA + S-adenosyl-L-homocysteine + H(+)</text>
        <dbReference type="Rhea" id="RHEA:78475"/>
        <dbReference type="Rhea" id="RHEA-COMP:19086"/>
        <dbReference type="Rhea" id="RHEA-COMP:19088"/>
        <dbReference type="ChEBI" id="CHEBI:15378"/>
        <dbReference type="ChEBI" id="CHEBI:57856"/>
        <dbReference type="ChEBI" id="CHEBI:59789"/>
        <dbReference type="ChEBI" id="CHEBI:156461"/>
        <dbReference type="ChEBI" id="CHEBI:172880"/>
    </reaction>
    <physiologicalReaction direction="left-to-right" evidence="15">
        <dbReference type="Rhea" id="RHEA:78476"/>
    </physiologicalReaction>
</comment>
<dbReference type="GO" id="GO:0005737">
    <property type="term" value="C:cytoplasm"/>
    <property type="evidence" value="ECO:0007669"/>
    <property type="project" value="UniProtKB-SubCell"/>
</dbReference>
<evidence type="ECO:0000256" key="4">
    <source>
        <dbReference type="ARBA" id="ARBA00018517"/>
    </source>
</evidence>
<evidence type="ECO:0000256" key="8">
    <source>
        <dbReference type="ARBA" id="ARBA00022679"/>
    </source>
</evidence>
<dbReference type="PANTHER" id="PTHR14741:SF32">
    <property type="entry name" value="TRIMETHYLGUANOSINE SYNTHASE"/>
    <property type="match status" value="1"/>
</dbReference>
<keyword evidence="6" id="KW-0597">Phosphoprotein</keyword>
<proteinExistence type="inferred from homology"/>
<evidence type="ECO:0000256" key="13">
    <source>
        <dbReference type="ARBA" id="ARBA00025783"/>
    </source>
</evidence>
<dbReference type="OrthoDB" id="194443at2759"/>
<feature type="compositionally biased region" description="Basic and acidic residues" evidence="23">
    <location>
        <begin position="133"/>
        <end position="144"/>
    </location>
</feature>
<feature type="compositionally biased region" description="Low complexity" evidence="23">
    <location>
        <begin position="120"/>
        <end position="129"/>
    </location>
</feature>
<evidence type="ECO:0000256" key="2">
    <source>
        <dbReference type="ARBA" id="ARBA00004496"/>
    </source>
</evidence>
<dbReference type="PANTHER" id="PTHR14741">
    <property type="entry name" value="S-ADENOSYLMETHIONINE-DEPENDENT METHYLTRANSFERASE RELATED"/>
    <property type="match status" value="1"/>
</dbReference>
<comment type="subunit">
    <text evidence="20">May form homooligomers. Interacts with CREBBP/CBP, EED/WAIT1, EP300/P300, NCOA6/PRIP, PPARBP/PBP and SMN.</text>
</comment>
<sequence length="903" mass="101682">MWSKQQTLAEFRMFTCLTEDDTLESKVDVYVTRALISEKEYVQEFYGEEEEKFEDTGDISETESLNAISPTKELNYSGSSSPPDRVTPLTEESLQKNLNSDPDQLTKRLSTLGLGNFDLSSSDSELSDSVPAGKEKAPKPRRRDDFLRRYLEGAAALEETVEEIPPESVCGTLSWETGESWSEMEAMGLPTAFGPRRSNKSHKTKLSEKEIRNKFVSLWDQHGELLVFKSFVSIYPDYAPLYHQIAGCIPPLVEVEISCAPDETSEKCTDPSSEVNVGDKTGGEIAASGETNCMCVKSETLSQEGGRTVSGEKCSQTVQDSNNSSLNINDHGDSETNNFIPEELASTEKSVIPDHSSIPHSLNSKSFSNTTESNIHSYSQSSTPAAAQSDHCYTPTTSTDHHYSAAEQTGEDINNSSCLAGDEETADEEQYSHEELITILKGTHEDLQNQIYWHFKQKANDWYRQCPDEEFDVTTIEEDLVAITQPYMEAMGWVQTEEGGDQIEGYNGDFKYFNESQSEDEDEPPEEVSSKKKSIPQTLELLGLAVEKEEEKRQRRKRKVTHGSVIYKRKNILKEAKRLHLDFGRNPTSHAEAAENEQKHKPTHIVFDEEDNPIDVERKSEILKLSDFDSEASTFFDEEQQNDEVEPDAEDSNLDNSSLAISKKSKKKKKNSKKKKYPCEDSAPVPEDIAGDAVLMKYWYQRYRLFRRFDEGIILDRESWFSVTPEAIAANIAERCRCDTIVDAFCGAGGNTIQFAFTCNKVIAIDIDEKKLEMARNNAEIYGVADRIEFILGDFLKLAPTLQADVVFLSPPWGGPEYVNTEVYDLDNMAGFNANHLMQVSRKITNDIAFFLPKNTDSEKLTALAGQGKQVEIEQNFLNNKLKTITAYFGDLILGKKQTQHYY</sequence>
<evidence type="ECO:0000256" key="23">
    <source>
        <dbReference type="SAM" id="MobiDB-lite"/>
    </source>
</evidence>
<evidence type="ECO:0000256" key="22">
    <source>
        <dbReference type="ARBA" id="ARBA00081504"/>
    </source>
</evidence>
<keyword evidence="7" id="KW-0489">Methyltransferase</keyword>
<gene>
    <name evidence="24" type="ORF">EGW08_001936</name>
</gene>
<feature type="compositionally biased region" description="Acidic residues" evidence="23">
    <location>
        <begin position="636"/>
        <end position="653"/>
    </location>
</feature>
<evidence type="ECO:0000313" key="25">
    <source>
        <dbReference type="Proteomes" id="UP000271974"/>
    </source>
</evidence>
<dbReference type="InterPro" id="IPR019012">
    <property type="entry name" value="RNA_cap_Gua-N2-MeTrfase"/>
</dbReference>
<comment type="catalytic activity">
    <reaction evidence="14">
        <text>a 5'-end (N(2),N(7)-dimethyl 5'-triphosphoguanosine)-ribonucleoside in snoRNA + S-adenosyl-L-methionine = a 5'-end (N(2),N(2),N(7)-trimethyl 5'-triphosphoguanosine)-ribonucleoside in snoRNA + S-adenosyl-L-homocysteine + H(+)</text>
        <dbReference type="Rhea" id="RHEA:78507"/>
        <dbReference type="Rhea" id="RHEA-COMP:19088"/>
        <dbReference type="Rhea" id="RHEA-COMP:19090"/>
        <dbReference type="ChEBI" id="CHEBI:15378"/>
        <dbReference type="ChEBI" id="CHEBI:57856"/>
        <dbReference type="ChEBI" id="CHEBI:59789"/>
        <dbReference type="ChEBI" id="CHEBI:167623"/>
        <dbReference type="ChEBI" id="CHEBI:172880"/>
    </reaction>
    <physiologicalReaction direction="left-to-right" evidence="14">
        <dbReference type="Rhea" id="RHEA:78508"/>
    </physiologicalReaction>
</comment>
<comment type="catalytic activity">
    <reaction evidence="16">
        <text>a 5'-end (N(2),N(7)-dimethyl 5'-triphosphoguanosine)-ribonucleoside in snRNA + S-adenosyl-L-methionine = a 5'-end (N(2),N(2),N(7)-trimethyl 5'-triphosphoguanosine)-ribonucleoside in snRNA + S-adenosyl-L-homocysteine + H(+)</text>
        <dbReference type="Rhea" id="RHEA:78479"/>
        <dbReference type="Rhea" id="RHEA-COMP:19087"/>
        <dbReference type="Rhea" id="RHEA-COMP:19089"/>
        <dbReference type="ChEBI" id="CHEBI:15378"/>
        <dbReference type="ChEBI" id="CHEBI:57856"/>
        <dbReference type="ChEBI" id="CHEBI:59789"/>
        <dbReference type="ChEBI" id="CHEBI:167623"/>
        <dbReference type="ChEBI" id="CHEBI:172880"/>
    </reaction>
    <physiologicalReaction direction="left-to-right" evidence="16">
        <dbReference type="Rhea" id="RHEA:78480"/>
    </physiologicalReaction>
</comment>
<dbReference type="GO" id="GO:0005730">
    <property type="term" value="C:nucleolus"/>
    <property type="evidence" value="ECO:0007669"/>
    <property type="project" value="UniProtKB-SubCell"/>
</dbReference>
<dbReference type="STRING" id="188477.A0A3S1BSB9"/>
<dbReference type="FunFam" id="3.40.50.150:FF:000066">
    <property type="entry name" value="Trimethylguanosine synthase 1"/>
    <property type="match status" value="1"/>
</dbReference>
<evidence type="ECO:0000256" key="7">
    <source>
        <dbReference type="ARBA" id="ARBA00022603"/>
    </source>
</evidence>
<name>A0A3S1BSB9_ELYCH</name>
<comment type="caution">
    <text evidence="24">The sequence shown here is derived from an EMBL/GenBank/DDBJ whole genome shotgun (WGS) entry which is preliminary data.</text>
</comment>
<comment type="similarity">
    <text evidence="13">Belongs to the methyltransferase superfamily. Trimethylguanosine synthase family.</text>
</comment>
<accession>A0A3S1BSB9</accession>
<feature type="compositionally biased region" description="Basic residues" evidence="23">
    <location>
        <begin position="663"/>
        <end position="676"/>
    </location>
</feature>
<organism evidence="24 25">
    <name type="scientific">Elysia chlorotica</name>
    <name type="common">Eastern emerald elysia</name>
    <name type="synonym">Sea slug</name>
    <dbReference type="NCBI Taxonomy" id="188477"/>
    <lineage>
        <taxon>Eukaryota</taxon>
        <taxon>Metazoa</taxon>
        <taxon>Spiralia</taxon>
        <taxon>Lophotrochozoa</taxon>
        <taxon>Mollusca</taxon>
        <taxon>Gastropoda</taxon>
        <taxon>Heterobranchia</taxon>
        <taxon>Euthyneura</taxon>
        <taxon>Panpulmonata</taxon>
        <taxon>Sacoglossa</taxon>
        <taxon>Placobranchoidea</taxon>
        <taxon>Plakobranchidae</taxon>
        <taxon>Elysia</taxon>
    </lineage>
</organism>
<dbReference type="Pfam" id="PF09445">
    <property type="entry name" value="Methyltransf_15"/>
    <property type="match status" value="1"/>
</dbReference>
<evidence type="ECO:0000256" key="12">
    <source>
        <dbReference type="ARBA" id="ARBA00023242"/>
    </source>
</evidence>
<evidence type="ECO:0000256" key="14">
    <source>
        <dbReference type="ARBA" id="ARBA00047418"/>
    </source>
</evidence>
<evidence type="ECO:0000256" key="11">
    <source>
        <dbReference type="ARBA" id="ARBA00023163"/>
    </source>
</evidence>
<keyword evidence="5" id="KW-0963">Cytoplasm</keyword>
<feature type="compositionally biased region" description="Polar residues" evidence="23">
    <location>
        <begin position="62"/>
        <end position="82"/>
    </location>
</feature>